<evidence type="ECO:0000313" key="4">
    <source>
        <dbReference type="EMBL" id="CAD8063209.1"/>
    </source>
</evidence>
<dbReference type="EMBL" id="CAJJDM010000033">
    <property type="protein sequence ID" value="CAD8063209.1"/>
    <property type="molecule type" value="Genomic_DNA"/>
</dbReference>
<feature type="region of interest" description="Disordered" evidence="2">
    <location>
        <begin position="393"/>
        <end position="446"/>
    </location>
</feature>
<proteinExistence type="predicted"/>
<dbReference type="FunFam" id="1.10.510.10:FF:000945">
    <property type="entry name" value="Uncharacterized protein"/>
    <property type="match status" value="1"/>
</dbReference>
<reference evidence="4" key="1">
    <citation type="submission" date="2021-01" db="EMBL/GenBank/DDBJ databases">
        <authorList>
            <consortium name="Genoscope - CEA"/>
            <person name="William W."/>
        </authorList>
    </citation>
    <scope>NUCLEOTIDE SEQUENCE</scope>
</reference>
<dbReference type="FunFam" id="3.30.200.20:FF:000683">
    <property type="entry name" value="Uncharacterized protein"/>
    <property type="match status" value="1"/>
</dbReference>
<feature type="domain" description="Protein kinase" evidence="3">
    <location>
        <begin position="105"/>
        <end position="362"/>
    </location>
</feature>
<dbReference type="OMA" id="YTDESYY"/>
<keyword evidence="5" id="KW-1185">Reference proteome</keyword>
<accession>A0A8S1L710</accession>
<feature type="compositionally biased region" description="Basic and acidic residues" evidence="2">
    <location>
        <begin position="412"/>
        <end position="425"/>
    </location>
</feature>
<feature type="binding site" evidence="1">
    <location>
        <position position="134"/>
    </location>
    <ligand>
        <name>ATP</name>
        <dbReference type="ChEBI" id="CHEBI:30616"/>
    </ligand>
</feature>
<dbReference type="GO" id="GO:0004674">
    <property type="term" value="F:protein serine/threonine kinase activity"/>
    <property type="evidence" value="ECO:0007669"/>
    <property type="project" value="TreeGrafter"/>
</dbReference>
<gene>
    <name evidence="4" type="ORF">PPRIM_AZ9-3.1.T0340205</name>
</gene>
<dbReference type="InterPro" id="IPR017441">
    <property type="entry name" value="Protein_kinase_ATP_BS"/>
</dbReference>
<dbReference type="PANTHER" id="PTHR44167">
    <property type="entry name" value="OVARIAN-SPECIFIC SERINE/THREONINE-PROTEIN KINASE LOK-RELATED"/>
    <property type="match status" value="1"/>
</dbReference>
<protein>
    <recommendedName>
        <fullName evidence="3">Protein kinase domain-containing protein</fullName>
    </recommendedName>
</protein>
<dbReference type="InterPro" id="IPR000719">
    <property type="entry name" value="Prot_kinase_dom"/>
</dbReference>
<evidence type="ECO:0000313" key="5">
    <source>
        <dbReference type="Proteomes" id="UP000688137"/>
    </source>
</evidence>
<dbReference type="PROSITE" id="PS00107">
    <property type="entry name" value="PROTEIN_KINASE_ATP"/>
    <property type="match status" value="1"/>
</dbReference>
<evidence type="ECO:0000256" key="2">
    <source>
        <dbReference type="SAM" id="MobiDB-lite"/>
    </source>
</evidence>
<dbReference type="GO" id="GO:0044773">
    <property type="term" value="P:mitotic DNA damage checkpoint signaling"/>
    <property type="evidence" value="ECO:0007669"/>
    <property type="project" value="TreeGrafter"/>
</dbReference>
<dbReference type="GO" id="GO:0005634">
    <property type="term" value="C:nucleus"/>
    <property type="evidence" value="ECO:0007669"/>
    <property type="project" value="TreeGrafter"/>
</dbReference>
<feature type="compositionally biased region" description="Polar residues" evidence="2">
    <location>
        <begin position="432"/>
        <end position="446"/>
    </location>
</feature>
<dbReference type="GO" id="GO:0005524">
    <property type="term" value="F:ATP binding"/>
    <property type="evidence" value="ECO:0007669"/>
    <property type="project" value="UniProtKB-UniRule"/>
</dbReference>
<dbReference type="AlphaFoldDB" id="A0A8S1L710"/>
<dbReference type="GO" id="GO:0005737">
    <property type="term" value="C:cytoplasm"/>
    <property type="evidence" value="ECO:0007669"/>
    <property type="project" value="TreeGrafter"/>
</dbReference>
<dbReference type="PANTHER" id="PTHR44167:SF18">
    <property type="entry name" value="PROTEIN KINASE DOMAIN-CONTAINING PROTEIN"/>
    <property type="match status" value="1"/>
</dbReference>
<organism evidence="4 5">
    <name type="scientific">Paramecium primaurelia</name>
    <dbReference type="NCBI Taxonomy" id="5886"/>
    <lineage>
        <taxon>Eukaryota</taxon>
        <taxon>Sar</taxon>
        <taxon>Alveolata</taxon>
        <taxon>Ciliophora</taxon>
        <taxon>Intramacronucleata</taxon>
        <taxon>Oligohymenophorea</taxon>
        <taxon>Peniculida</taxon>
        <taxon>Parameciidae</taxon>
        <taxon>Paramecium</taxon>
    </lineage>
</organism>
<dbReference type="PROSITE" id="PS50011">
    <property type="entry name" value="PROTEIN_KINASE_DOM"/>
    <property type="match status" value="1"/>
</dbReference>
<dbReference type="Proteomes" id="UP000688137">
    <property type="component" value="Unassembled WGS sequence"/>
</dbReference>
<evidence type="ECO:0000259" key="3">
    <source>
        <dbReference type="PROSITE" id="PS50011"/>
    </source>
</evidence>
<sequence length="446" mass="52076">MNSYQYDNALFTVQVARKHFFSDKFYQLYLFQDEIVMTDNTLRQPKYTIKLNLTTTINWIVQENKILAFSFTYKNTVKPFYAPKLQLLKEMIAGRVFYTSINEFYQIQMLVGNGMSGEVYRCVSNAGEYFAVKKCEKMKLASHEGGIPQLIHELSLLQSLQHPNILKLKEVYTDESYYYIVTEFIEGRALSTELQSRPYGLSVAETIKIMLQILDALIYISERGIMHRDINPHNIMKSDPIKLIDFGLARKIKNQLIFPTSGTPGYIAPEIINFNKDKLYDDRADVYSLGCVLYKLLTGENLFHKQKNIFQENKEGIYELRKNYQHPEIHTTKMEQLFILLPYMLENDPNNRMTAKVCKIVIQEIDNNNQQIEKLIKKLVIFKYFQLSTEETHNENKTPHSISSHSHKNKKQSIDITKKSDDISIKGHKKQQQTMGNLNSSFYTKK</sequence>
<comment type="caution">
    <text evidence="4">The sequence shown here is derived from an EMBL/GenBank/DDBJ whole genome shotgun (WGS) entry which is preliminary data.</text>
</comment>
<keyword evidence="1" id="KW-0067">ATP-binding</keyword>
<keyword evidence="1" id="KW-0547">Nucleotide-binding</keyword>
<evidence type="ECO:0000256" key="1">
    <source>
        <dbReference type="PROSITE-ProRule" id="PRU10141"/>
    </source>
</evidence>
<dbReference type="Pfam" id="PF00069">
    <property type="entry name" value="Pkinase"/>
    <property type="match status" value="1"/>
</dbReference>
<name>A0A8S1L710_PARPR</name>